<dbReference type="EMBL" id="SFBL01000019">
    <property type="protein sequence ID" value="TRU29500.1"/>
    <property type="molecule type" value="Genomic_DNA"/>
</dbReference>
<proteinExistence type="predicted"/>
<gene>
    <name evidence="1" type="ORF">EWV81_02335</name>
</gene>
<reference evidence="1 2" key="1">
    <citation type="submission" date="2019-01" db="EMBL/GenBank/DDBJ databases">
        <title>Coherence of Microcystis species and biogeography revealed through population genomics.</title>
        <authorList>
            <person name="Perez-Carrascal O.M."/>
            <person name="Terrat Y."/>
            <person name="Giani A."/>
            <person name="Fortin N."/>
            <person name="Tromas N."/>
            <person name="Shapiro B.J."/>
        </authorList>
    </citation>
    <scope>NUCLEOTIDE SEQUENCE [LARGE SCALE GENOMIC DNA]</scope>
    <source>
        <strain evidence="1">Ma_SC_T_19800800_S464</strain>
    </source>
</reference>
<comment type="caution">
    <text evidence="1">The sequence shown here is derived from an EMBL/GenBank/DDBJ whole genome shotgun (WGS) entry which is preliminary data.</text>
</comment>
<accession>A0A552E4R1</accession>
<organism evidence="1 2">
    <name type="scientific">Microcystis aeruginosa Ma_SC_T_19800800_S464</name>
    <dbReference type="NCBI Taxonomy" id="2486257"/>
    <lineage>
        <taxon>Bacteria</taxon>
        <taxon>Bacillati</taxon>
        <taxon>Cyanobacteriota</taxon>
        <taxon>Cyanophyceae</taxon>
        <taxon>Oscillatoriophycideae</taxon>
        <taxon>Chroococcales</taxon>
        <taxon>Microcystaceae</taxon>
        <taxon>Microcystis</taxon>
    </lineage>
</organism>
<name>A0A552E4R1_MICAE</name>
<protein>
    <submittedName>
        <fullName evidence="1">Uncharacterized protein</fullName>
    </submittedName>
</protein>
<dbReference type="AlphaFoldDB" id="A0A552E4R1"/>
<evidence type="ECO:0000313" key="1">
    <source>
        <dbReference type="EMBL" id="TRU29500.1"/>
    </source>
</evidence>
<evidence type="ECO:0000313" key="2">
    <source>
        <dbReference type="Proteomes" id="UP000319313"/>
    </source>
</evidence>
<sequence>MGFLKGKSLLKSGFISDFITQSGPLRVSTPQTPLVRTGLRVQVAQFQMSLEEVPLPNAGKH</sequence>
<dbReference type="Proteomes" id="UP000319313">
    <property type="component" value="Unassembled WGS sequence"/>
</dbReference>